<feature type="signal peptide" evidence="2">
    <location>
        <begin position="1"/>
        <end position="19"/>
    </location>
</feature>
<accession>A0A9P1N4H9</accession>
<evidence type="ECO:0000256" key="1">
    <source>
        <dbReference type="SAM" id="MobiDB-lite"/>
    </source>
</evidence>
<name>A0A9P1N4H9_9PELO</name>
<dbReference type="Proteomes" id="UP001152747">
    <property type="component" value="Unassembled WGS sequence"/>
</dbReference>
<gene>
    <name evidence="3" type="ORF">CAMP_LOCUS10292</name>
</gene>
<feature type="compositionally biased region" description="Low complexity" evidence="1">
    <location>
        <begin position="68"/>
        <end position="83"/>
    </location>
</feature>
<feature type="chain" id="PRO_5040264357" evidence="2">
    <location>
        <begin position="20"/>
        <end position="161"/>
    </location>
</feature>
<comment type="caution">
    <text evidence="3">The sequence shown here is derived from an EMBL/GenBank/DDBJ whole genome shotgun (WGS) entry which is preliminary data.</text>
</comment>
<keyword evidence="2" id="KW-0732">Signal</keyword>
<proteinExistence type="predicted"/>
<reference evidence="3" key="1">
    <citation type="submission" date="2022-11" db="EMBL/GenBank/DDBJ databases">
        <authorList>
            <person name="Kikuchi T."/>
        </authorList>
    </citation>
    <scope>NUCLEOTIDE SEQUENCE</scope>
    <source>
        <strain evidence="3">PS1010</strain>
    </source>
</reference>
<feature type="region of interest" description="Disordered" evidence="1">
    <location>
        <begin position="48"/>
        <end position="84"/>
    </location>
</feature>
<evidence type="ECO:0000313" key="4">
    <source>
        <dbReference type="Proteomes" id="UP001152747"/>
    </source>
</evidence>
<protein>
    <submittedName>
        <fullName evidence="3">Uncharacterized protein</fullName>
    </submittedName>
</protein>
<dbReference type="EMBL" id="CANHGI010000004">
    <property type="protein sequence ID" value="CAI5447655.1"/>
    <property type="molecule type" value="Genomic_DNA"/>
</dbReference>
<keyword evidence="4" id="KW-1185">Reference proteome</keyword>
<dbReference type="AlphaFoldDB" id="A0A9P1N4H9"/>
<organism evidence="3 4">
    <name type="scientific">Caenorhabditis angaria</name>
    <dbReference type="NCBI Taxonomy" id="860376"/>
    <lineage>
        <taxon>Eukaryota</taxon>
        <taxon>Metazoa</taxon>
        <taxon>Ecdysozoa</taxon>
        <taxon>Nematoda</taxon>
        <taxon>Chromadorea</taxon>
        <taxon>Rhabditida</taxon>
        <taxon>Rhabditina</taxon>
        <taxon>Rhabditomorpha</taxon>
        <taxon>Rhabditoidea</taxon>
        <taxon>Rhabditidae</taxon>
        <taxon>Peloderinae</taxon>
        <taxon>Caenorhabditis</taxon>
    </lineage>
</organism>
<evidence type="ECO:0000313" key="3">
    <source>
        <dbReference type="EMBL" id="CAI5447655.1"/>
    </source>
</evidence>
<sequence>MIFSIFLIILQFFPKFCNSQAITAGVMFLKAADNVFVEITERNEAHENYLKNNTRTGSQNQNLAGNGTENLSENSTDTSSSSSFGQFIEQGTEKIIDVYFSGFWAGLNKFRNETLSTFSSLPFVGGIVGKTVEILKPIRDFESGVVDEAARFFKSAVNFIF</sequence>
<feature type="compositionally biased region" description="Polar residues" evidence="1">
    <location>
        <begin position="50"/>
        <end position="67"/>
    </location>
</feature>
<evidence type="ECO:0000256" key="2">
    <source>
        <dbReference type="SAM" id="SignalP"/>
    </source>
</evidence>